<dbReference type="GeneID" id="31482466"/>
<dbReference type="HOGENOM" id="CLU_1207898_0_0_4"/>
<dbReference type="Gene3D" id="2.40.160.20">
    <property type="match status" value="1"/>
</dbReference>
<comment type="subcellular location">
    <subcellularLocation>
        <location evidence="1">Cell outer membrane</location>
    </subcellularLocation>
</comment>
<dbReference type="InterPro" id="IPR011250">
    <property type="entry name" value="OMP/PagP_B-barrel"/>
</dbReference>
<dbReference type="EMBL" id="CP000655">
    <property type="protein sequence ID" value="ABP35283.1"/>
    <property type="molecule type" value="Genomic_DNA"/>
</dbReference>
<dbReference type="AlphaFoldDB" id="A4T0L9"/>
<dbReference type="KEGG" id="pnu:Pnuc_2072"/>
<accession>A4T0L9</accession>
<evidence type="ECO:0000313" key="3">
    <source>
        <dbReference type="EMBL" id="ABP35283.1"/>
    </source>
</evidence>
<dbReference type="SUPFAM" id="SSF56925">
    <property type="entry name" value="OMPA-like"/>
    <property type="match status" value="1"/>
</dbReference>
<keyword evidence="2" id="KW-0732">Signal</keyword>
<dbReference type="Proteomes" id="UP000000231">
    <property type="component" value="Chromosome"/>
</dbReference>
<keyword evidence="4" id="KW-1185">Reference proteome</keyword>
<organism evidence="3 4">
    <name type="scientific">Polynucleobacter asymbioticus (strain DSM 18221 / CIP 109841 / QLW-P1DMWA-1)</name>
    <name type="common">Polynucleobacter necessarius subsp. asymbioticus</name>
    <dbReference type="NCBI Taxonomy" id="312153"/>
    <lineage>
        <taxon>Bacteria</taxon>
        <taxon>Pseudomonadati</taxon>
        <taxon>Pseudomonadota</taxon>
        <taxon>Betaproteobacteria</taxon>
        <taxon>Burkholderiales</taxon>
        <taxon>Burkholderiaceae</taxon>
        <taxon>Polynucleobacter</taxon>
    </lineage>
</organism>
<feature type="chain" id="PRO_5002673767" evidence="2">
    <location>
        <begin position="19"/>
        <end position="231"/>
    </location>
</feature>
<evidence type="ECO:0000256" key="2">
    <source>
        <dbReference type="SAM" id="SignalP"/>
    </source>
</evidence>
<protein>
    <submittedName>
        <fullName evidence="3">Uncharacterized protein</fullName>
    </submittedName>
</protein>
<gene>
    <name evidence="3" type="ordered locus">Pnuc_2072</name>
</gene>
<proteinExistence type="predicted"/>
<dbReference type="eggNOG" id="COG3637">
    <property type="taxonomic scope" value="Bacteria"/>
</dbReference>
<feature type="signal peptide" evidence="2">
    <location>
        <begin position="1"/>
        <end position="18"/>
    </location>
</feature>
<evidence type="ECO:0000256" key="1">
    <source>
        <dbReference type="ARBA" id="ARBA00004442"/>
    </source>
</evidence>
<reference evidence="3 4" key="1">
    <citation type="journal article" date="2012" name="Stand. Genomic Sci.">
        <title>Complete genome sequence of Polynucleobacter necessarius subsp. asymbioticus type strain (QLW-P1DMWA-1(T)).</title>
        <authorList>
            <person name="Meincke L."/>
            <person name="Copeland A."/>
            <person name="Lapidus A."/>
            <person name="Lucas S."/>
            <person name="Berry K.W."/>
            <person name="Del Rio T.G."/>
            <person name="Hammon N."/>
            <person name="Dalin E."/>
            <person name="Tice H."/>
            <person name="Pitluck S."/>
            <person name="Richardson P."/>
            <person name="Bruce D."/>
            <person name="Goodwin L."/>
            <person name="Han C."/>
            <person name="Tapia R."/>
            <person name="Detter J.C."/>
            <person name="Schmutz J."/>
            <person name="Brettin T."/>
            <person name="Larimer F."/>
            <person name="Land M."/>
            <person name="Hauser L."/>
            <person name="Kyrpides N.C."/>
            <person name="Ivanova N."/>
            <person name="Goker M."/>
            <person name="Woyke T."/>
            <person name="Wu Q.L."/>
            <person name="Pockl M."/>
            <person name="Hahn M.W."/>
            <person name="Klenk H.P."/>
        </authorList>
    </citation>
    <scope>NUCLEOTIDE SEQUENCE [LARGE SCALE GENOMIC DNA]</scope>
    <source>
        <strain evidence="4">DSM 18221 / CIP 109841 / QLW-P1DMWA-1</strain>
    </source>
</reference>
<sequence length="231" mass="24347">MKRLISLLFILFSVGALAQSTDSQKKSFEGFYAQAGVGYQTTNITYSGVVPGAPSYISLSPGSSPSHGITGNVGAGYTYSINDRFSIGAGAEYYPVVGPPGNYTLTSCTPGCSTGNGSYHTQNMYNLFVTPGISVGNDGLAYLKAGYTRTSVKTMVQGALPIAGTVSNPSGPSFGIGYKQYIAGNIYGFAEYNYQIYQKTTTIFQGASGLLLYNSNQSSVQNLLVGLGYKF</sequence>
<evidence type="ECO:0000313" key="4">
    <source>
        <dbReference type="Proteomes" id="UP000000231"/>
    </source>
</evidence>
<dbReference type="RefSeq" id="WP_011903906.1">
    <property type="nucleotide sequence ID" value="NC_009379.1"/>
</dbReference>
<name>A4T0L9_POLAQ</name>
<dbReference type="GO" id="GO:0009279">
    <property type="term" value="C:cell outer membrane"/>
    <property type="evidence" value="ECO:0007669"/>
    <property type="project" value="UniProtKB-SubCell"/>
</dbReference>